<keyword evidence="2" id="KW-1185">Reference proteome</keyword>
<evidence type="ECO:0000313" key="3">
    <source>
        <dbReference type="WBParaSite" id="BPAG_0001431601-mRNA-1"/>
    </source>
</evidence>
<dbReference type="WBParaSite" id="BPAG_0001431601-mRNA-1">
    <property type="protein sequence ID" value="BPAG_0001431601-mRNA-1"/>
    <property type="gene ID" value="BPAG_0001431601"/>
</dbReference>
<dbReference type="EMBL" id="UZAD01013571">
    <property type="protein sequence ID" value="VDN95429.1"/>
    <property type="molecule type" value="Genomic_DNA"/>
</dbReference>
<gene>
    <name evidence="1" type="ORF">BPAG_LOCUS14244</name>
</gene>
<sequence>MGQGVTGDDDKWSKARTEDSMMVLQTLIFVFSDPYRPILFYKISECSASIPFPMSYSVAAKHEVPFTADNCNSLALHLTRMRTDTDRGESESSMWALCIG</sequence>
<proteinExistence type="predicted"/>
<evidence type="ECO:0000313" key="1">
    <source>
        <dbReference type="EMBL" id="VDN95429.1"/>
    </source>
</evidence>
<dbReference type="Proteomes" id="UP000278627">
    <property type="component" value="Unassembled WGS sequence"/>
</dbReference>
<accession>A0A0N4TZ49</accession>
<name>A0A0N4TZ49_BRUPA</name>
<protein>
    <submittedName>
        <fullName evidence="1 3">Uncharacterized protein</fullName>
    </submittedName>
</protein>
<reference evidence="3" key="1">
    <citation type="submission" date="2017-02" db="UniProtKB">
        <authorList>
            <consortium name="WormBaseParasite"/>
        </authorList>
    </citation>
    <scope>IDENTIFICATION</scope>
</reference>
<dbReference type="AlphaFoldDB" id="A0A0N4TZ49"/>
<organism evidence="3">
    <name type="scientific">Brugia pahangi</name>
    <name type="common">Filarial nematode worm</name>
    <dbReference type="NCBI Taxonomy" id="6280"/>
    <lineage>
        <taxon>Eukaryota</taxon>
        <taxon>Metazoa</taxon>
        <taxon>Ecdysozoa</taxon>
        <taxon>Nematoda</taxon>
        <taxon>Chromadorea</taxon>
        <taxon>Rhabditida</taxon>
        <taxon>Spirurina</taxon>
        <taxon>Spiruromorpha</taxon>
        <taxon>Filarioidea</taxon>
        <taxon>Onchocercidae</taxon>
        <taxon>Brugia</taxon>
    </lineage>
</organism>
<evidence type="ECO:0000313" key="2">
    <source>
        <dbReference type="Proteomes" id="UP000278627"/>
    </source>
</evidence>
<reference evidence="1 2" key="2">
    <citation type="submission" date="2018-11" db="EMBL/GenBank/DDBJ databases">
        <authorList>
            <consortium name="Pathogen Informatics"/>
        </authorList>
    </citation>
    <scope>NUCLEOTIDE SEQUENCE [LARGE SCALE GENOMIC DNA]</scope>
</reference>